<organism evidence="4 5">
    <name type="scientific">Litorilinea aerophila</name>
    <dbReference type="NCBI Taxonomy" id="1204385"/>
    <lineage>
        <taxon>Bacteria</taxon>
        <taxon>Bacillati</taxon>
        <taxon>Chloroflexota</taxon>
        <taxon>Caldilineae</taxon>
        <taxon>Caldilineales</taxon>
        <taxon>Caldilineaceae</taxon>
        <taxon>Litorilinea</taxon>
    </lineage>
</organism>
<evidence type="ECO:0000313" key="4">
    <source>
        <dbReference type="EMBL" id="TQE93271.1"/>
    </source>
</evidence>
<dbReference type="GO" id="GO:0003700">
    <property type="term" value="F:DNA-binding transcription factor activity"/>
    <property type="evidence" value="ECO:0007669"/>
    <property type="project" value="TreeGrafter"/>
</dbReference>
<reference evidence="4 5" key="1">
    <citation type="submission" date="2019-06" db="EMBL/GenBank/DDBJ databases">
        <title>Genome sequence of Litorilinea aerophila BAA-2444.</title>
        <authorList>
            <person name="Maclea K.S."/>
            <person name="Maurais E.G."/>
            <person name="Iannazzi L.C."/>
        </authorList>
    </citation>
    <scope>NUCLEOTIDE SEQUENCE [LARGE SCALE GENOMIC DNA]</scope>
    <source>
        <strain evidence="4 5">ATCC BAA-2444</strain>
    </source>
</reference>
<accession>A0A540V968</accession>
<dbReference type="SMART" id="SM00530">
    <property type="entry name" value="HTH_XRE"/>
    <property type="match status" value="1"/>
</dbReference>
<dbReference type="Proteomes" id="UP000317371">
    <property type="component" value="Unassembled WGS sequence"/>
</dbReference>
<dbReference type="Gene3D" id="1.10.260.40">
    <property type="entry name" value="lambda repressor-like DNA-binding domains"/>
    <property type="match status" value="1"/>
</dbReference>
<evidence type="ECO:0000256" key="2">
    <source>
        <dbReference type="SAM" id="MobiDB-lite"/>
    </source>
</evidence>
<dbReference type="Pfam" id="PF13560">
    <property type="entry name" value="HTH_31"/>
    <property type="match status" value="1"/>
</dbReference>
<sequence>MCLARWTGCVPSSFLRYNSHVNITGERLRLMREQQGLSIRAVARQEQISPSYLSGLERGENAPNVWPLLARLARRYGTTTDYLLGLTDDPRPVEGAGRVLQEGGVPYQTFTDAERTLLAHFRRLPEGLQNSLLQFVEALAQQTGQASSESGAFGGDKEEDPGVKP</sequence>
<feature type="region of interest" description="Disordered" evidence="2">
    <location>
        <begin position="144"/>
        <end position="165"/>
    </location>
</feature>
<name>A0A540V968_9CHLR</name>
<gene>
    <name evidence="4" type="ORF">FKZ61_22230</name>
</gene>
<keyword evidence="5" id="KW-1185">Reference proteome</keyword>
<dbReference type="InterPro" id="IPR050807">
    <property type="entry name" value="TransReg_Diox_bact_type"/>
</dbReference>
<protein>
    <submittedName>
        <fullName evidence="4">Helix-turn-helix transcriptional regulator</fullName>
    </submittedName>
</protein>
<dbReference type="AlphaFoldDB" id="A0A540V968"/>
<evidence type="ECO:0000313" key="5">
    <source>
        <dbReference type="Proteomes" id="UP000317371"/>
    </source>
</evidence>
<dbReference type="InterPro" id="IPR010982">
    <property type="entry name" value="Lambda_DNA-bd_dom_sf"/>
</dbReference>
<dbReference type="OrthoDB" id="129597at2"/>
<dbReference type="InterPro" id="IPR001387">
    <property type="entry name" value="Cro/C1-type_HTH"/>
</dbReference>
<dbReference type="CDD" id="cd00093">
    <property type="entry name" value="HTH_XRE"/>
    <property type="match status" value="1"/>
</dbReference>
<dbReference type="GO" id="GO:0005829">
    <property type="term" value="C:cytosol"/>
    <property type="evidence" value="ECO:0007669"/>
    <property type="project" value="TreeGrafter"/>
</dbReference>
<dbReference type="RefSeq" id="WP_141612369.1">
    <property type="nucleotide sequence ID" value="NZ_VIGC02000044.1"/>
</dbReference>
<comment type="caution">
    <text evidence="4">The sequence shown here is derived from an EMBL/GenBank/DDBJ whole genome shotgun (WGS) entry which is preliminary data.</text>
</comment>
<evidence type="ECO:0000256" key="1">
    <source>
        <dbReference type="ARBA" id="ARBA00023125"/>
    </source>
</evidence>
<feature type="domain" description="HTH cro/C1-type" evidence="3">
    <location>
        <begin position="28"/>
        <end position="83"/>
    </location>
</feature>
<dbReference type="PANTHER" id="PTHR46797">
    <property type="entry name" value="HTH-TYPE TRANSCRIPTIONAL REGULATOR"/>
    <property type="match status" value="1"/>
</dbReference>
<dbReference type="GO" id="GO:0003677">
    <property type="term" value="F:DNA binding"/>
    <property type="evidence" value="ECO:0007669"/>
    <property type="project" value="UniProtKB-KW"/>
</dbReference>
<keyword evidence="1" id="KW-0238">DNA-binding</keyword>
<dbReference type="PANTHER" id="PTHR46797:SF1">
    <property type="entry name" value="METHYLPHOSPHONATE SYNTHASE"/>
    <property type="match status" value="1"/>
</dbReference>
<dbReference type="InParanoid" id="A0A540V968"/>
<proteinExistence type="predicted"/>
<dbReference type="PROSITE" id="PS50943">
    <property type="entry name" value="HTH_CROC1"/>
    <property type="match status" value="1"/>
</dbReference>
<dbReference type="EMBL" id="VIGC01000044">
    <property type="protein sequence ID" value="TQE93271.1"/>
    <property type="molecule type" value="Genomic_DNA"/>
</dbReference>
<evidence type="ECO:0000259" key="3">
    <source>
        <dbReference type="PROSITE" id="PS50943"/>
    </source>
</evidence>
<dbReference type="SUPFAM" id="SSF47413">
    <property type="entry name" value="lambda repressor-like DNA-binding domains"/>
    <property type="match status" value="1"/>
</dbReference>